<evidence type="ECO:0000256" key="3">
    <source>
        <dbReference type="ARBA" id="ARBA00023186"/>
    </source>
</evidence>
<evidence type="ECO:0000256" key="2">
    <source>
        <dbReference type="ARBA" id="ARBA00022490"/>
    </source>
</evidence>
<comment type="caution">
    <text evidence="4">The sequence shown here is derived from an EMBL/GenBank/DDBJ whole genome shotgun (WGS) entry which is preliminary data.</text>
</comment>
<dbReference type="CDD" id="cd22860">
    <property type="entry name" value="PDRG1"/>
    <property type="match status" value="1"/>
</dbReference>
<dbReference type="GO" id="GO:0005737">
    <property type="term" value="C:cytoplasm"/>
    <property type="evidence" value="ECO:0007669"/>
    <property type="project" value="UniProtKB-SubCell"/>
</dbReference>
<name>A0ABD0LNP4_9CAEN</name>
<evidence type="ECO:0000313" key="4">
    <source>
        <dbReference type="EMBL" id="KAK7501259.1"/>
    </source>
</evidence>
<dbReference type="PANTHER" id="PTHR21162:SF0">
    <property type="entry name" value="P53 AND DNA DAMAGE-REGULATED PROTEIN 1"/>
    <property type="match status" value="1"/>
</dbReference>
<dbReference type="SUPFAM" id="SSF46579">
    <property type="entry name" value="Prefoldin"/>
    <property type="match status" value="1"/>
</dbReference>
<dbReference type="PANTHER" id="PTHR21162">
    <property type="entry name" value="P53 AND DNA DAMAGE-REGULATED PROTEIN"/>
    <property type="match status" value="1"/>
</dbReference>
<gene>
    <name evidence="4" type="ORF">BaRGS_00007384</name>
</gene>
<comment type="subcellular location">
    <subcellularLocation>
        <location evidence="1">Cytoplasm</location>
    </subcellularLocation>
</comment>
<dbReference type="Proteomes" id="UP001519460">
    <property type="component" value="Unassembled WGS sequence"/>
</dbReference>
<evidence type="ECO:0000256" key="1">
    <source>
        <dbReference type="ARBA" id="ARBA00004496"/>
    </source>
</evidence>
<accession>A0ABD0LNP4</accession>
<dbReference type="EMBL" id="JACVVK020000032">
    <property type="protein sequence ID" value="KAK7501259.1"/>
    <property type="molecule type" value="Genomic_DNA"/>
</dbReference>
<proteinExistence type="predicted"/>
<sequence length="132" mass="15499">MQTDSGDMSRVVEHLAQVEGVAEDILADKQKLIDLDRRRNKTREAMRILQKDKTEEKKWICFGNMFIKVEKKKASRLLEHDFDEIEKEMSKTRTELKPKVNQLRDLEHKEEAKGFNLNPLSDSEMKAVKDLL</sequence>
<evidence type="ECO:0008006" key="6">
    <source>
        <dbReference type="Google" id="ProtNLM"/>
    </source>
</evidence>
<dbReference type="InterPro" id="IPR030482">
    <property type="entry name" value="PDRG1"/>
</dbReference>
<protein>
    <recommendedName>
        <fullName evidence="6">P53 and DNA damage-regulated protein 1</fullName>
    </recommendedName>
</protein>
<reference evidence="4 5" key="1">
    <citation type="journal article" date="2023" name="Sci. Data">
        <title>Genome assembly of the Korean intertidal mud-creeper Batillaria attramentaria.</title>
        <authorList>
            <person name="Patra A.K."/>
            <person name="Ho P.T."/>
            <person name="Jun S."/>
            <person name="Lee S.J."/>
            <person name="Kim Y."/>
            <person name="Won Y.J."/>
        </authorList>
    </citation>
    <scope>NUCLEOTIDE SEQUENCE [LARGE SCALE GENOMIC DNA]</scope>
    <source>
        <strain evidence="4">Wonlab-2016</strain>
    </source>
</reference>
<evidence type="ECO:0000313" key="5">
    <source>
        <dbReference type="Proteomes" id="UP001519460"/>
    </source>
</evidence>
<keyword evidence="5" id="KW-1185">Reference proteome</keyword>
<keyword evidence="2" id="KW-0963">Cytoplasm</keyword>
<organism evidence="4 5">
    <name type="scientific">Batillaria attramentaria</name>
    <dbReference type="NCBI Taxonomy" id="370345"/>
    <lineage>
        <taxon>Eukaryota</taxon>
        <taxon>Metazoa</taxon>
        <taxon>Spiralia</taxon>
        <taxon>Lophotrochozoa</taxon>
        <taxon>Mollusca</taxon>
        <taxon>Gastropoda</taxon>
        <taxon>Caenogastropoda</taxon>
        <taxon>Sorbeoconcha</taxon>
        <taxon>Cerithioidea</taxon>
        <taxon>Batillariidae</taxon>
        <taxon>Batillaria</taxon>
    </lineage>
</organism>
<dbReference type="AlphaFoldDB" id="A0ABD0LNP4"/>
<keyword evidence="3" id="KW-0143">Chaperone</keyword>